<name>A0ABT1IEA2_9PSEU</name>
<proteinExistence type="predicted"/>
<keyword evidence="2" id="KW-0560">Oxidoreductase</keyword>
<reference evidence="2 3" key="1">
    <citation type="submission" date="2022-06" db="EMBL/GenBank/DDBJ databases">
        <title>Genomic Encyclopedia of Archaeal and Bacterial Type Strains, Phase II (KMG-II): from individual species to whole genera.</title>
        <authorList>
            <person name="Goeker M."/>
        </authorList>
    </citation>
    <scope>NUCLEOTIDE SEQUENCE [LARGE SCALE GENOMIC DNA]</scope>
    <source>
        <strain evidence="2 3">DSM 44255</strain>
    </source>
</reference>
<dbReference type="Pfam" id="PF02627">
    <property type="entry name" value="CMD"/>
    <property type="match status" value="1"/>
</dbReference>
<sequence length="170" mass="18121">MAHIELGNDEPGIRGLMRYRPLTAGPLSDLAETLLRADNSLTRGERELIAATVSRGNECTFCGNFHATIAAVELGVEDLTEAPRTPKLTALLAIADKVRVSGQKVLAEDVAAAREAGATDEEIHDTVLIAAAFCIYNRYVDGLGTWASPTQADYLPSAQHVSVVGYQNVG</sequence>
<gene>
    <name evidence="2" type="ORF">LV75_003472</name>
</gene>
<evidence type="ECO:0000313" key="3">
    <source>
        <dbReference type="Proteomes" id="UP001205185"/>
    </source>
</evidence>
<dbReference type="GO" id="GO:0004601">
    <property type="term" value="F:peroxidase activity"/>
    <property type="evidence" value="ECO:0007669"/>
    <property type="project" value="UniProtKB-KW"/>
</dbReference>
<accession>A0ABT1IEA2</accession>
<dbReference type="InterPro" id="IPR029032">
    <property type="entry name" value="AhpD-like"/>
</dbReference>
<dbReference type="EMBL" id="JAMTCO010000008">
    <property type="protein sequence ID" value="MCP2270960.1"/>
    <property type="molecule type" value="Genomic_DNA"/>
</dbReference>
<dbReference type="SUPFAM" id="SSF69118">
    <property type="entry name" value="AhpD-like"/>
    <property type="match status" value="1"/>
</dbReference>
<comment type="caution">
    <text evidence="2">The sequence shown here is derived from an EMBL/GenBank/DDBJ whole genome shotgun (WGS) entry which is preliminary data.</text>
</comment>
<protein>
    <submittedName>
        <fullName evidence="2">Peroxidase-related enzyme</fullName>
    </submittedName>
</protein>
<dbReference type="PANTHER" id="PTHR35446">
    <property type="entry name" value="SI:CH211-175M2.5"/>
    <property type="match status" value="1"/>
</dbReference>
<dbReference type="Proteomes" id="UP001205185">
    <property type="component" value="Unassembled WGS sequence"/>
</dbReference>
<dbReference type="InterPro" id="IPR003779">
    <property type="entry name" value="CMD-like"/>
</dbReference>
<feature type="domain" description="Carboxymuconolactone decarboxylase-like" evidence="1">
    <location>
        <begin position="28"/>
        <end position="76"/>
    </location>
</feature>
<organism evidence="2 3">
    <name type="scientific">Actinokineospora diospyrosa</name>
    <dbReference type="NCBI Taxonomy" id="103728"/>
    <lineage>
        <taxon>Bacteria</taxon>
        <taxon>Bacillati</taxon>
        <taxon>Actinomycetota</taxon>
        <taxon>Actinomycetes</taxon>
        <taxon>Pseudonocardiales</taxon>
        <taxon>Pseudonocardiaceae</taxon>
        <taxon>Actinokineospora</taxon>
    </lineage>
</organism>
<dbReference type="RefSeq" id="WP_253887920.1">
    <property type="nucleotide sequence ID" value="NZ_BAAAVB010000013.1"/>
</dbReference>
<keyword evidence="2" id="KW-0575">Peroxidase</keyword>
<dbReference type="PANTHER" id="PTHR35446:SF2">
    <property type="entry name" value="CARBOXYMUCONOLACTONE DECARBOXYLASE-LIKE DOMAIN-CONTAINING PROTEIN"/>
    <property type="match status" value="1"/>
</dbReference>
<evidence type="ECO:0000259" key="1">
    <source>
        <dbReference type="Pfam" id="PF02627"/>
    </source>
</evidence>
<evidence type="ECO:0000313" key="2">
    <source>
        <dbReference type="EMBL" id="MCP2270960.1"/>
    </source>
</evidence>
<keyword evidence="3" id="KW-1185">Reference proteome</keyword>
<dbReference type="Gene3D" id="1.20.1290.10">
    <property type="entry name" value="AhpD-like"/>
    <property type="match status" value="1"/>
</dbReference>